<dbReference type="InterPro" id="IPR035925">
    <property type="entry name" value="BSD_dom_sf"/>
</dbReference>
<dbReference type="PANTHER" id="PTHR31923">
    <property type="entry name" value="BSD DOMAIN-CONTAINING PROTEIN"/>
    <property type="match status" value="1"/>
</dbReference>
<dbReference type="AlphaFoldDB" id="A0A1U8Q330"/>
<evidence type="ECO:0000313" key="6">
    <source>
        <dbReference type="RefSeq" id="XP_019052440.1"/>
    </source>
</evidence>
<feature type="compositionally biased region" description="Low complexity" evidence="2">
    <location>
        <begin position="362"/>
        <end position="373"/>
    </location>
</feature>
<dbReference type="InterPro" id="IPR005607">
    <property type="entry name" value="BSD_dom"/>
</dbReference>
<protein>
    <submittedName>
        <fullName evidence="5">Uncharacterized protein LOC104592511 isoform X1</fullName>
    </submittedName>
    <submittedName>
        <fullName evidence="6">Uncharacterized protein LOC104592511 isoform X2</fullName>
    </submittedName>
</protein>
<feature type="coiled-coil region" evidence="1">
    <location>
        <begin position="248"/>
        <end position="305"/>
    </location>
</feature>
<feature type="compositionally biased region" description="Polar residues" evidence="2">
    <location>
        <begin position="374"/>
        <end position="393"/>
    </location>
</feature>
<dbReference type="OrthoDB" id="1076611at2759"/>
<feature type="compositionally biased region" description="Polar residues" evidence="2">
    <location>
        <begin position="1"/>
        <end position="14"/>
    </location>
</feature>
<dbReference type="Pfam" id="PF03909">
    <property type="entry name" value="BSD"/>
    <property type="match status" value="1"/>
</dbReference>
<dbReference type="PANTHER" id="PTHR31923:SF9">
    <property type="entry name" value="BSD DOMAIN-CONTAINING PROTEIN"/>
    <property type="match status" value="1"/>
</dbReference>
<dbReference type="RefSeq" id="XP_010250224.1">
    <property type="nucleotide sequence ID" value="XM_010251922.2"/>
</dbReference>
<gene>
    <name evidence="5 6" type="primary">LOC104592511</name>
</gene>
<dbReference type="Gene3D" id="1.10.3970.10">
    <property type="entry name" value="BSD domain"/>
    <property type="match status" value="1"/>
</dbReference>
<accession>A0A1U8Q330</accession>
<name>A0A1U8Q330_NELNU</name>
<evidence type="ECO:0000259" key="3">
    <source>
        <dbReference type="PROSITE" id="PS50858"/>
    </source>
</evidence>
<feature type="region of interest" description="Disordered" evidence="2">
    <location>
        <begin position="1"/>
        <end position="47"/>
    </location>
</feature>
<feature type="compositionally biased region" description="Acidic residues" evidence="2">
    <location>
        <begin position="408"/>
        <end position="420"/>
    </location>
</feature>
<dbReference type="Proteomes" id="UP000189703">
    <property type="component" value="Unplaced"/>
</dbReference>
<proteinExistence type="predicted"/>
<feature type="compositionally biased region" description="Acidic residues" evidence="2">
    <location>
        <begin position="338"/>
        <end position="354"/>
    </location>
</feature>
<dbReference type="KEGG" id="nnu:104592511"/>
<dbReference type="SUPFAM" id="SSF140383">
    <property type="entry name" value="BSD domain-like"/>
    <property type="match status" value="1"/>
</dbReference>
<evidence type="ECO:0000313" key="4">
    <source>
        <dbReference type="Proteomes" id="UP000189703"/>
    </source>
</evidence>
<feature type="compositionally biased region" description="Acidic residues" evidence="2">
    <location>
        <begin position="309"/>
        <end position="325"/>
    </location>
</feature>
<dbReference type="SMART" id="SM00751">
    <property type="entry name" value="BSD"/>
    <property type="match status" value="1"/>
</dbReference>
<evidence type="ECO:0000256" key="2">
    <source>
        <dbReference type="SAM" id="MobiDB-lite"/>
    </source>
</evidence>
<feature type="domain" description="BSD" evidence="3">
    <location>
        <begin position="182"/>
        <end position="234"/>
    </location>
</feature>
<keyword evidence="1" id="KW-0175">Coiled coil</keyword>
<organism evidence="4 6">
    <name type="scientific">Nelumbo nucifera</name>
    <name type="common">Sacred lotus</name>
    <dbReference type="NCBI Taxonomy" id="4432"/>
    <lineage>
        <taxon>Eukaryota</taxon>
        <taxon>Viridiplantae</taxon>
        <taxon>Streptophyta</taxon>
        <taxon>Embryophyta</taxon>
        <taxon>Tracheophyta</taxon>
        <taxon>Spermatophyta</taxon>
        <taxon>Magnoliopsida</taxon>
        <taxon>Proteales</taxon>
        <taxon>Nelumbonaceae</taxon>
        <taxon>Nelumbo</taxon>
    </lineage>
</organism>
<evidence type="ECO:0000256" key="1">
    <source>
        <dbReference type="SAM" id="Coils"/>
    </source>
</evidence>
<dbReference type="OMA" id="FSMLQNN"/>
<feature type="compositionally biased region" description="Basic and acidic residues" evidence="2">
    <location>
        <begin position="22"/>
        <end position="31"/>
    </location>
</feature>
<sequence>MSWLSISLPNPFKSQESDEEDAVNKEEKVAGEEEESSSHVGGVKEDLSELGKTIGRQLWGVASFLAPPPVTDSSSDAAESSDSSSQTFLGIRNDFAEISGSFRSGLSLLSTNKAVNEISKLASNLLQLKEDEEGGDGDESSGEDHGGGDGDGIVGVTDEVLEFAQEMSMRPEFWVDFPLSISNDFNMSDIQREHASTVEHFTPSLAALRTRLCPSHMNEGHFWMIYFIMLYPRINEDDRRLLSTAQIVETRERLLQELQARKNTQLENPKNDDSHVEVSNEGCTIQEENNEVQEKESLAETANAALQVDTDEQENVEQWLEEDDGTGTSVDAPKQLGNEEDVSFSDLEDDDDDNDVPRRQPSSSSIQVVGASSPKSSSEWIQLNDNSGTQGSRKNAVRLTSHEKDSEGESSDWLNVDDFD</sequence>
<evidence type="ECO:0000313" key="5">
    <source>
        <dbReference type="RefSeq" id="XP_010250224.1"/>
    </source>
</evidence>
<dbReference type="GeneID" id="104592511"/>
<dbReference type="RefSeq" id="XP_019052440.1">
    <property type="nucleotide sequence ID" value="XM_019196895.1"/>
</dbReference>
<feature type="region of interest" description="Disordered" evidence="2">
    <location>
        <begin position="306"/>
        <end position="420"/>
    </location>
</feature>
<feature type="region of interest" description="Disordered" evidence="2">
    <location>
        <begin position="130"/>
        <end position="152"/>
    </location>
</feature>
<reference evidence="5 6" key="1">
    <citation type="submission" date="2025-04" db="UniProtKB">
        <authorList>
            <consortium name="RefSeq"/>
        </authorList>
    </citation>
    <scope>IDENTIFICATION</scope>
</reference>
<dbReference type="eggNOG" id="ENOG502QV0I">
    <property type="taxonomic scope" value="Eukaryota"/>
</dbReference>
<feature type="compositionally biased region" description="Acidic residues" evidence="2">
    <location>
        <begin position="130"/>
        <end position="141"/>
    </location>
</feature>
<keyword evidence="4" id="KW-1185">Reference proteome</keyword>
<dbReference type="PROSITE" id="PS50858">
    <property type="entry name" value="BSD"/>
    <property type="match status" value="1"/>
</dbReference>